<feature type="compositionally biased region" description="Basic and acidic residues" evidence="1">
    <location>
        <begin position="13"/>
        <end position="22"/>
    </location>
</feature>
<feature type="region of interest" description="Disordered" evidence="1">
    <location>
        <begin position="67"/>
        <end position="92"/>
    </location>
</feature>
<evidence type="ECO:0000313" key="2">
    <source>
        <dbReference type="EnsemblMetazoa" id="XP_022660863"/>
    </source>
</evidence>
<feature type="compositionally biased region" description="Polar residues" evidence="1">
    <location>
        <begin position="71"/>
        <end position="92"/>
    </location>
</feature>
<dbReference type="KEGG" id="vde:111250230"/>
<feature type="compositionally biased region" description="Polar residues" evidence="1">
    <location>
        <begin position="397"/>
        <end position="433"/>
    </location>
</feature>
<feature type="region of interest" description="Disordered" evidence="1">
    <location>
        <begin position="1"/>
        <end position="26"/>
    </location>
</feature>
<dbReference type="AlphaFoldDB" id="A0A7M7MA07"/>
<protein>
    <submittedName>
        <fullName evidence="2">Uncharacterized protein</fullName>
    </submittedName>
</protein>
<feature type="compositionally biased region" description="Polar residues" evidence="1">
    <location>
        <begin position="322"/>
        <end position="333"/>
    </location>
</feature>
<feature type="region of interest" description="Disordered" evidence="1">
    <location>
        <begin position="107"/>
        <end position="143"/>
    </location>
</feature>
<dbReference type="RefSeq" id="XP_022660863.1">
    <property type="nucleotide sequence ID" value="XM_022805128.1"/>
</dbReference>
<organism evidence="2 3">
    <name type="scientific">Varroa destructor</name>
    <name type="common">Honeybee mite</name>
    <dbReference type="NCBI Taxonomy" id="109461"/>
    <lineage>
        <taxon>Eukaryota</taxon>
        <taxon>Metazoa</taxon>
        <taxon>Ecdysozoa</taxon>
        <taxon>Arthropoda</taxon>
        <taxon>Chelicerata</taxon>
        <taxon>Arachnida</taxon>
        <taxon>Acari</taxon>
        <taxon>Parasitiformes</taxon>
        <taxon>Mesostigmata</taxon>
        <taxon>Gamasina</taxon>
        <taxon>Dermanyssoidea</taxon>
        <taxon>Varroidae</taxon>
        <taxon>Varroa</taxon>
    </lineage>
</organism>
<reference evidence="2" key="1">
    <citation type="submission" date="2021-01" db="UniProtKB">
        <authorList>
            <consortium name="EnsemblMetazoa"/>
        </authorList>
    </citation>
    <scope>IDENTIFICATION</scope>
</reference>
<evidence type="ECO:0000256" key="1">
    <source>
        <dbReference type="SAM" id="MobiDB-lite"/>
    </source>
</evidence>
<dbReference type="Proteomes" id="UP000594260">
    <property type="component" value="Unplaced"/>
</dbReference>
<keyword evidence="3" id="KW-1185">Reference proteome</keyword>
<feature type="compositionally biased region" description="Polar residues" evidence="1">
    <location>
        <begin position="1"/>
        <end position="11"/>
    </location>
</feature>
<dbReference type="EnsemblMetazoa" id="XM_022805128">
    <property type="protein sequence ID" value="XP_022660863"/>
    <property type="gene ID" value="LOC111250230"/>
</dbReference>
<dbReference type="GeneID" id="111250230"/>
<dbReference type="InParanoid" id="A0A7M7MA07"/>
<feature type="region of interest" description="Disordered" evidence="1">
    <location>
        <begin position="382"/>
        <end position="433"/>
    </location>
</feature>
<proteinExistence type="predicted"/>
<accession>A0A7M7MA07</accession>
<feature type="compositionally biased region" description="Polar residues" evidence="1">
    <location>
        <begin position="107"/>
        <end position="121"/>
    </location>
</feature>
<evidence type="ECO:0000313" key="3">
    <source>
        <dbReference type="Proteomes" id="UP000594260"/>
    </source>
</evidence>
<feature type="region of interest" description="Disordered" evidence="1">
    <location>
        <begin position="309"/>
        <end position="346"/>
    </location>
</feature>
<name>A0A7M7MA07_VARDE</name>
<sequence length="433" mass="46114">MFRENVPSQLVNHEADIGHNHAPETPNNKPFEMAVCAGTISTAPATQNIELRGCRDVACQTDLISDFTLPNAPSSSPNKLENRSTQTEPATRSVFTRSSRFLLVSNENPSERQYSTASVTPSHRGDSTAVLSSGRGRGRFRGRGNNRVRLRRAVSLPNITTATTLNNNNNSNNQDQINLLNPEAVGRSASLFTSGGASTPNDILALLEARLGETPLQSSSTRSLQDPPAPPPVSPTEATPITRLQGVSVTPGATLSVQIMAQDADSLSTSDNLTILAPKSQQAVPVKPVPGFSPKRQQHHDFSTWTTEIDSMSERPPRVAPNANTSSVNSSLSPLPGRTSWGSTQTTSMPGTSLLMNFDGLNIVGSPEARNRRRGVRGFLSRLLGKEGSSRPKVPGATSSSRQARATNRTLRTFNTQQATTAGGGVSNSDSTG</sequence>
<dbReference type="OrthoDB" id="10504999at2759"/>
<feature type="compositionally biased region" description="Polar residues" evidence="1">
    <location>
        <begin position="215"/>
        <end position="224"/>
    </location>
</feature>
<feature type="region of interest" description="Disordered" evidence="1">
    <location>
        <begin position="215"/>
        <end position="239"/>
    </location>
</feature>